<gene>
    <name evidence="1" type="ORF">GNI_122440</name>
</gene>
<dbReference type="GeneID" id="22914302"/>
<accession>A0A023B2C7</accession>
<dbReference type="VEuPathDB" id="CryptoDB:GNI_122440"/>
<organism evidence="1 2">
    <name type="scientific">Gregarina niphandrodes</name>
    <name type="common">Septate eugregarine</name>
    <dbReference type="NCBI Taxonomy" id="110365"/>
    <lineage>
        <taxon>Eukaryota</taxon>
        <taxon>Sar</taxon>
        <taxon>Alveolata</taxon>
        <taxon>Apicomplexa</taxon>
        <taxon>Conoidasida</taxon>
        <taxon>Gregarinasina</taxon>
        <taxon>Eugregarinorida</taxon>
        <taxon>Gregarinidae</taxon>
        <taxon>Gregarina</taxon>
    </lineage>
</organism>
<comment type="caution">
    <text evidence="1">The sequence shown here is derived from an EMBL/GenBank/DDBJ whole genome shotgun (WGS) entry which is preliminary data.</text>
</comment>
<protein>
    <submittedName>
        <fullName evidence="1">Uncharacterized protein</fullName>
    </submittedName>
</protein>
<evidence type="ECO:0000313" key="2">
    <source>
        <dbReference type="Proteomes" id="UP000019763"/>
    </source>
</evidence>
<dbReference type="Proteomes" id="UP000019763">
    <property type="component" value="Unassembled WGS sequence"/>
</dbReference>
<dbReference type="EMBL" id="AFNH02000914">
    <property type="protein sequence ID" value="EZG52950.1"/>
    <property type="molecule type" value="Genomic_DNA"/>
</dbReference>
<sequence>MIKTPITLKGETFQDDVLIHQSGSQWDPQIKETVESKTQNLPTNGQAIEGLASDTLSSTKSIQAAIRTISTDINVFVTTQCIQEENNKKPRLVHKPK</sequence>
<keyword evidence="2" id="KW-1185">Reference proteome</keyword>
<evidence type="ECO:0000313" key="1">
    <source>
        <dbReference type="EMBL" id="EZG52950.1"/>
    </source>
</evidence>
<dbReference type="RefSeq" id="XP_011131881.1">
    <property type="nucleotide sequence ID" value="XM_011133579.1"/>
</dbReference>
<name>A0A023B2C7_GRENI</name>
<proteinExistence type="predicted"/>
<dbReference type="AlphaFoldDB" id="A0A023B2C7"/>
<reference evidence="1" key="1">
    <citation type="submission" date="2013-12" db="EMBL/GenBank/DDBJ databases">
        <authorList>
            <person name="Omoto C.K."/>
            <person name="Sibley D."/>
            <person name="Venepally P."/>
            <person name="Hadjithomas M."/>
            <person name="Karamycheva S."/>
            <person name="Brunk B."/>
            <person name="Roos D."/>
            <person name="Caler E."/>
            <person name="Lorenzi H."/>
        </authorList>
    </citation>
    <scope>NUCLEOTIDE SEQUENCE</scope>
</reference>